<feature type="transmembrane region" description="Helical" evidence="4">
    <location>
        <begin position="248"/>
        <end position="267"/>
    </location>
</feature>
<dbReference type="SUPFAM" id="SSF103473">
    <property type="entry name" value="MFS general substrate transporter"/>
    <property type="match status" value="1"/>
</dbReference>
<evidence type="ECO:0000313" key="6">
    <source>
        <dbReference type="EMBL" id="TXL75971.1"/>
    </source>
</evidence>
<feature type="transmembrane region" description="Helical" evidence="4">
    <location>
        <begin position="166"/>
        <end position="187"/>
    </location>
</feature>
<feature type="transmembrane region" description="Helical" evidence="4">
    <location>
        <begin position="12"/>
        <end position="33"/>
    </location>
</feature>
<comment type="caution">
    <text evidence="6">The sequence shown here is derived from an EMBL/GenBank/DDBJ whole genome shotgun (WGS) entry which is preliminary data.</text>
</comment>
<protein>
    <submittedName>
        <fullName evidence="6">YbfB/YjiJ family MFS transporter</fullName>
    </submittedName>
</protein>
<evidence type="ECO:0000256" key="2">
    <source>
        <dbReference type="ARBA" id="ARBA00022989"/>
    </source>
</evidence>
<dbReference type="OrthoDB" id="9797953at2"/>
<evidence type="ECO:0000256" key="3">
    <source>
        <dbReference type="ARBA" id="ARBA00023136"/>
    </source>
</evidence>
<evidence type="ECO:0000259" key="5">
    <source>
        <dbReference type="PROSITE" id="PS50850"/>
    </source>
</evidence>
<feature type="transmembrane region" description="Helical" evidence="4">
    <location>
        <begin position="343"/>
        <end position="363"/>
    </location>
</feature>
<keyword evidence="1 4" id="KW-0812">Transmembrane</keyword>
<feature type="domain" description="Major facilitator superfamily (MFS) profile" evidence="5">
    <location>
        <begin position="15"/>
        <end position="393"/>
    </location>
</feature>
<keyword evidence="3 4" id="KW-0472">Membrane</keyword>
<dbReference type="Gene3D" id="1.20.1250.20">
    <property type="entry name" value="MFS general substrate transporter like domains"/>
    <property type="match status" value="2"/>
</dbReference>
<feature type="transmembrane region" description="Helical" evidence="4">
    <location>
        <begin position="217"/>
        <end position="242"/>
    </location>
</feature>
<evidence type="ECO:0000313" key="7">
    <source>
        <dbReference type="Proteomes" id="UP000321638"/>
    </source>
</evidence>
<accession>A0A5C8PNP7</accession>
<dbReference type="Proteomes" id="UP000321638">
    <property type="component" value="Unassembled WGS sequence"/>
</dbReference>
<evidence type="ECO:0000256" key="4">
    <source>
        <dbReference type="SAM" id="Phobius"/>
    </source>
</evidence>
<dbReference type="InterPro" id="IPR020846">
    <property type="entry name" value="MFS_dom"/>
</dbReference>
<feature type="transmembrane region" description="Helical" evidence="4">
    <location>
        <begin position="115"/>
        <end position="133"/>
    </location>
</feature>
<feature type="transmembrane region" description="Helical" evidence="4">
    <location>
        <begin position="140"/>
        <end position="160"/>
    </location>
</feature>
<organism evidence="6 7">
    <name type="scientific">Vineibacter terrae</name>
    <dbReference type="NCBI Taxonomy" id="2586908"/>
    <lineage>
        <taxon>Bacteria</taxon>
        <taxon>Pseudomonadati</taxon>
        <taxon>Pseudomonadota</taxon>
        <taxon>Alphaproteobacteria</taxon>
        <taxon>Hyphomicrobiales</taxon>
        <taxon>Vineibacter</taxon>
    </lineage>
</organism>
<dbReference type="PANTHER" id="PTHR23537">
    <property type="match status" value="1"/>
</dbReference>
<dbReference type="PROSITE" id="PS50850">
    <property type="entry name" value="MFS"/>
    <property type="match status" value="1"/>
</dbReference>
<feature type="transmembrane region" description="Helical" evidence="4">
    <location>
        <begin position="86"/>
        <end position="109"/>
    </location>
</feature>
<name>A0A5C8PNP7_9HYPH</name>
<feature type="transmembrane region" description="Helical" evidence="4">
    <location>
        <begin position="279"/>
        <end position="296"/>
    </location>
</feature>
<reference evidence="6 7" key="1">
    <citation type="submission" date="2019-06" db="EMBL/GenBank/DDBJ databases">
        <title>New taxonomy in bacterial strain CC-CFT640, isolated from vineyard.</title>
        <authorList>
            <person name="Lin S.-Y."/>
            <person name="Tsai C.-F."/>
            <person name="Young C.-C."/>
        </authorList>
    </citation>
    <scope>NUCLEOTIDE SEQUENCE [LARGE SCALE GENOMIC DNA]</scope>
    <source>
        <strain evidence="6 7">CC-CFT640</strain>
    </source>
</reference>
<proteinExistence type="predicted"/>
<gene>
    <name evidence="6" type="ORF">FHP25_12825</name>
</gene>
<dbReference type="InterPro" id="IPR010645">
    <property type="entry name" value="MFS_4"/>
</dbReference>
<dbReference type="RefSeq" id="WP_147847332.1">
    <property type="nucleotide sequence ID" value="NZ_VDUZ01000012.1"/>
</dbReference>
<dbReference type="EMBL" id="VDUZ01000012">
    <property type="protein sequence ID" value="TXL75971.1"/>
    <property type="molecule type" value="Genomic_DNA"/>
</dbReference>
<dbReference type="AlphaFoldDB" id="A0A5C8PNP7"/>
<dbReference type="GO" id="GO:0005886">
    <property type="term" value="C:plasma membrane"/>
    <property type="evidence" value="ECO:0007669"/>
    <property type="project" value="TreeGrafter"/>
</dbReference>
<feature type="transmembrane region" description="Helical" evidence="4">
    <location>
        <begin position="53"/>
        <end position="74"/>
    </location>
</feature>
<keyword evidence="7" id="KW-1185">Reference proteome</keyword>
<keyword evidence="2 4" id="KW-1133">Transmembrane helix</keyword>
<dbReference type="PANTHER" id="PTHR23537:SF1">
    <property type="entry name" value="SUGAR TRANSPORTER"/>
    <property type="match status" value="1"/>
</dbReference>
<dbReference type="InterPro" id="IPR036259">
    <property type="entry name" value="MFS_trans_sf"/>
</dbReference>
<evidence type="ECO:0000256" key="1">
    <source>
        <dbReference type="ARBA" id="ARBA00022692"/>
    </source>
</evidence>
<feature type="transmembrane region" description="Helical" evidence="4">
    <location>
        <begin position="302"/>
        <end position="322"/>
    </location>
</feature>
<dbReference type="Pfam" id="PF06779">
    <property type="entry name" value="MFS_4"/>
    <property type="match status" value="1"/>
</dbReference>
<feature type="transmembrane region" description="Helical" evidence="4">
    <location>
        <begin position="369"/>
        <end position="389"/>
    </location>
</feature>
<dbReference type="GO" id="GO:0022857">
    <property type="term" value="F:transmembrane transporter activity"/>
    <property type="evidence" value="ECO:0007669"/>
    <property type="project" value="InterPro"/>
</dbReference>
<sequence length="410" mass="41477">MAQVAALSNRVNVARAVAAGLSASLVGIGLSRFAYTPLIPALVAAGWFSPADAAYLGAANLAGYLGGALAARHLAARISARRTMRIMLASAVLAFFACAAPFSFAWFFVWRFISGFAGGAVMVLPATMVLPHVPPARRGLASGVIFAGVGLGIAASGTLVPPLLRWGLVETWCALGILALALTIAAWNGFPDAAAQPAAHSSPRVERRAAPTLKALYLEYALNAVGLVPHMVFLVDFVARGLGHGLDAGARCWVLFGLGATVGPVLAGHLADRIGFGPALRLALLVQAGAIALIAVSSTAVALGLSSLIVGAFVPGIVPLVLGRTQALASPDDDARQAAWSTATTAFAVGQAGAAYAMSFLFAHGGSHVLLFGIGAAALVLALIVDVAVGGLRPQSRRTAQPASSGVDAG</sequence>